<dbReference type="GO" id="GO:0060255">
    <property type="term" value="P:regulation of macromolecule metabolic process"/>
    <property type="evidence" value="ECO:0007669"/>
    <property type="project" value="UniProtKB-ARBA"/>
</dbReference>
<evidence type="ECO:0000313" key="13">
    <source>
        <dbReference type="EnsemblMetazoa" id="XP_016977889.1"/>
    </source>
</evidence>
<evidence type="ECO:0000256" key="5">
    <source>
        <dbReference type="ARBA" id="ARBA00022737"/>
    </source>
</evidence>
<keyword evidence="5" id="KW-0677">Repeat</keyword>
<dbReference type="InterPro" id="IPR013083">
    <property type="entry name" value="Znf_RING/FYVE/PHD"/>
</dbReference>
<gene>
    <name evidence="15" type="primary">LOC108043620</name>
    <name evidence="13" type="synonym">108043620</name>
</gene>
<dbReference type="Gene3D" id="3.30.40.10">
    <property type="entry name" value="Zinc/RING finger domain, C3HC4 (zinc finger)"/>
    <property type="match status" value="1"/>
</dbReference>
<dbReference type="FunFam" id="3.30.40.10:FF:000117">
    <property type="entry name" value="Probable E3 ubiquitin-protein ligase makorin-1"/>
    <property type="match status" value="1"/>
</dbReference>
<dbReference type="PROSITE" id="PS50089">
    <property type="entry name" value="ZF_RING_2"/>
    <property type="match status" value="1"/>
</dbReference>
<accession>A0A6P4EMR5</accession>
<reference evidence="15" key="2">
    <citation type="submission" date="2025-04" db="UniProtKB">
        <authorList>
            <consortium name="RefSeq"/>
        </authorList>
    </citation>
    <scope>IDENTIFICATION</scope>
</reference>
<dbReference type="InterPro" id="IPR045072">
    <property type="entry name" value="MKRN-like"/>
</dbReference>
<evidence type="ECO:0000256" key="8">
    <source>
        <dbReference type="ARBA" id="ARBA00022833"/>
    </source>
</evidence>
<evidence type="ECO:0000256" key="4">
    <source>
        <dbReference type="ARBA" id="ARBA00022723"/>
    </source>
</evidence>
<evidence type="ECO:0000259" key="12">
    <source>
        <dbReference type="PROSITE" id="PS50103"/>
    </source>
</evidence>
<dbReference type="GO" id="GO:0000209">
    <property type="term" value="P:protein polyubiquitination"/>
    <property type="evidence" value="ECO:0007669"/>
    <property type="project" value="InterPro"/>
</dbReference>
<organism evidence="15">
    <name type="scientific">Drosophila rhopaloa</name>
    <name type="common">Fruit fly</name>
    <dbReference type="NCBI Taxonomy" id="1041015"/>
    <lineage>
        <taxon>Eukaryota</taxon>
        <taxon>Metazoa</taxon>
        <taxon>Ecdysozoa</taxon>
        <taxon>Arthropoda</taxon>
        <taxon>Hexapoda</taxon>
        <taxon>Insecta</taxon>
        <taxon>Pterygota</taxon>
        <taxon>Neoptera</taxon>
        <taxon>Endopterygota</taxon>
        <taxon>Diptera</taxon>
        <taxon>Brachycera</taxon>
        <taxon>Muscomorpha</taxon>
        <taxon>Ephydroidea</taxon>
        <taxon>Drosophilidae</taxon>
        <taxon>Drosophila</taxon>
        <taxon>Sophophora</taxon>
    </lineage>
</organism>
<dbReference type="SUPFAM" id="SSF57850">
    <property type="entry name" value="RING/U-box"/>
    <property type="match status" value="1"/>
</dbReference>
<dbReference type="Gene3D" id="4.10.1000.10">
    <property type="entry name" value="Zinc finger, CCCH-type"/>
    <property type="match status" value="1"/>
</dbReference>
<keyword evidence="6 9" id="KW-0863">Zinc-finger</keyword>
<dbReference type="SUPFAM" id="SSF90229">
    <property type="entry name" value="CCCH zinc finger"/>
    <property type="match status" value="1"/>
</dbReference>
<dbReference type="EC" id="2.3.2.27" evidence="2"/>
<evidence type="ECO:0000256" key="2">
    <source>
        <dbReference type="ARBA" id="ARBA00012483"/>
    </source>
</evidence>
<dbReference type="RefSeq" id="XP_016977889.1">
    <property type="nucleotide sequence ID" value="XM_017122400.1"/>
</dbReference>
<dbReference type="Pfam" id="PF14608">
    <property type="entry name" value="zf-CCCH_2"/>
    <property type="match status" value="2"/>
</dbReference>
<reference evidence="13" key="3">
    <citation type="submission" date="2025-05" db="UniProtKB">
        <authorList>
            <consortium name="EnsemblMetazoa"/>
        </authorList>
    </citation>
    <scope>IDENTIFICATION</scope>
</reference>
<evidence type="ECO:0000256" key="9">
    <source>
        <dbReference type="PROSITE-ProRule" id="PRU00723"/>
    </source>
</evidence>
<dbReference type="GO" id="GO:0061630">
    <property type="term" value="F:ubiquitin protein ligase activity"/>
    <property type="evidence" value="ECO:0007669"/>
    <property type="project" value="UniProtKB-EC"/>
</dbReference>
<dbReference type="Pfam" id="PF00642">
    <property type="entry name" value="zf-CCCH"/>
    <property type="match status" value="1"/>
</dbReference>
<dbReference type="InterPro" id="IPR036855">
    <property type="entry name" value="Znf_CCCH_sf"/>
</dbReference>
<comment type="catalytic activity">
    <reaction evidence="1">
        <text>S-ubiquitinyl-[E2 ubiquitin-conjugating enzyme]-L-cysteine + [acceptor protein]-L-lysine = [E2 ubiquitin-conjugating enzyme]-L-cysteine + N(6)-ubiquitinyl-[acceptor protein]-L-lysine.</text>
        <dbReference type="EC" id="2.3.2.27"/>
    </reaction>
</comment>
<evidence type="ECO:0000259" key="11">
    <source>
        <dbReference type="PROSITE" id="PS50089"/>
    </source>
</evidence>
<evidence type="ECO:0000256" key="10">
    <source>
        <dbReference type="SAM" id="MobiDB-lite"/>
    </source>
</evidence>
<dbReference type="InterPro" id="IPR001841">
    <property type="entry name" value="Znf_RING"/>
</dbReference>
<dbReference type="GO" id="GO:0008270">
    <property type="term" value="F:zinc ion binding"/>
    <property type="evidence" value="ECO:0007669"/>
    <property type="project" value="UniProtKB-KW"/>
</dbReference>
<protein>
    <recommendedName>
        <fullName evidence="2">RING-type E3 ubiquitin transferase</fullName>
        <ecNumber evidence="2">2.3.2.27</ecNumber>
    </recommendedName>
</protein>
<reference evidence="14" key="1">
    <citation type="journal article" date="2021" name="Elife">
        <title>Highly contiguous assemblies of 101 drosophilid genomes.</title>
        <authorList>
            <person name="Kim B.Y."/>
            <person name="Wang J.R."/>
            <person name="Miller D.E."/>
            <person name="Barmina O."/>
            <person name="Delaney E."/>
            <person name="Thompson A."/>
            <person name="Comeault A.A."/>
            <person name="Peede D."/>
            <person name="D'Agostino E.R."/>
            <person name="Pelaez J."/>
            <person name="Aguilar J.M."/>
            <person name="Haji D."/>
            <person name="Matsunaga T."/>
            <person name="Armstrong E.E."/>
            <person name="Zych M."/>
            <person name="Ogawa Y."/>
            <person name="Stamenkovic-Radak M."/>
            <person name="Jelic M."/>
            <person name="Veselinovic M.S."/>
            <person name="Tanaskovic M."/>
            <person name="Eric P."/>
            <person name="Gao J.J."/>
            <person name="Katoh T.K."/>
            <person name="Toda M.J."/>
            <person name="Watabe H."/>
            <person name="Watada M."/>
            <person name="Davis J.S."/>
            <person name="Moyle L.C."/>
            <person name="Manoli G."/>
            <person name="Bertolini E."/>
            <person name="Kostal V."/>
            <person name="Hawley R.S."/>
            <person name="Takahashi A."/>
            <person name="Jones C.D."/>
            <person name="Price D.K."/>
            <person name="Whiteman N."/>
            <person name="Kopp A."/>
            <person name="Matute D.R."/>
            <person name="Petrov D.A."/>
        </authorList>
    </citation>
    <scope>NUCLEOTIDE SEQUENCE [LARGE SCALE GENOMIC DNA]</scope>
</reference>
<feature type="domain" description="C3H1-type" evidence="12">
    <location>
        <begin position="243"/>
        <end position="272"/>
    </location>
</feature>
<feature type="region of interest" description="Disordered" evidence="10">
    <location>
        <begin position="311"/>
        <end position="330"/>
    </location>
</feature>
<dbReference type="InterPro" id="IPR018957">
    <property type="entry name" value="Znf_C3HC4_RING-type"/>
</dbReference>
<keyword evidence="8 9" id="KW-0862">Zinc</keyword>
<evidence type="ECO:0000256" key="1">
    <source>
        <dbReference type="ARBA" id="ARBA00000900"/>
    </source>
</evidence>
<feature type="compositionally biased region" description="Low complexity" evidence="10">
    <location>
        <begin position="314"/>
        <end position="324"/>
    </location>
</feature>
<name>A0A6P4EMR5_DRORH</name>
<evidence type="ECO:0000256" key="6">
    <source>
        <dbReference type="ARBA" id="ARBA00022771"/>
    </source>
</evidence>
<dbReference type="OrthoDB" id="411372at2759"/>
<feature type="zinc finger region" description="C3H1-type" evidence="9">
    <location>
        <begin position="4"/>
        <end position="31"/>
    </location>
</feature>
<dbReference type="PANTHER" id="PTHR11224">
    <property type="entry name" value="MAKORIN-RELATED"/>
    <property type="match status" value="1"/>
</dbReference>
<dbReference type="EnsemblMetazoa" id="XM_017122400.2">
    <property type="protein sequence ID" value="XP_016977889.1"/>
    <property type="gene ID" value="LOC108043620"/>
</dbReference>
<feature type="domain" description="RING-type" evidence="11">
    <location>
        <begin position="161"/>
        <end position="214"/>
    </location>
</feature>
<evidence type="ECO:0000313" key="14">
    <source>
        <dbReference type="Proteomes" id="UP001652680"/>
    </source>
</evidence>
<dbReference type="PROSITE" id="PS50103">
    <property type="entry name" value="ZF_C3H1"/>
    <property type="match status" value="2"/>
</dbReference>
<dbReference type="InterPro" id="IPR017907">
    <property type="entry name" value="Znf_RING_CS"/>
</dbReference>
<dbReference type="AlphaFoldDB" id="A0A6P4EMR5"/>
<sequence length="330" mass="38253">MALGRSQTICHYYMRGICRFGDFCRFSHKLNLGRLGVRPWWDVEEQDVAGTSSYSRQRMWANAPVFVPRQLRKTAESEVNGNGSPVIPGSLDEICPYDGPCMWGSLCPYRHHLELCEMCDLYCLHPWDLEQRKEHNRECLRQHELAMELSFAIARSKDKMCGICFDTIVEKEGRDKRFGILPKCNHVFCLKCIRTWRQAKQFEHTVTRACPECRVSSDFVCPSVFWVDTKEDKEKLLTDYRTAVGKKDCKYFRRGEGKCPFGNKCFYKHALPNGVLVDVGLPWRNQNKPIRNGIVDLLEIYPWANSADSHEWPDTFSSDSSDTSDTSEEY</sequence>
<feature type="zinc finger region" description="C3H1-type" evidence="9">
    <location>
        <begin position="243"/>
        <end position="272"/>
    </location>
</feature>
<keyword evidence="7" id="KW-0833">Ubl conjugation pathway</keyword>
<dbReference type="InterPro" id="IPR000571">
    <property type="entry name" value="Znf_CCCH"/>
</dbReference>
<dbReference type="PANTHER" id="PTHR11224:SF10">
    <property type="entry name" value="IP09428P-RELATED"/>
    <property type="match status" value="1"/>
</dbReference>
<keyword evidence="14" id="KW-1185">Reference proteome</keyword>
<evidence type="ECO:0000256" key="7">
    <source>
        <dbReference type="ARBA" id="ARBA00022786"/>
    </source>
</evidence>
<dbReference type="GeneID" id="108043620"/>
<dbReference type="Pfam" id="PF00097">
    <property type="entry name" value="zf-C3HC4"/>
    <property type="match status" value="1"/>
</dbReference>
<evidence type="ECO:0000313" key="15">
    <source>
        <dbReference type="RefSeq" id="XP_016977889.1"/>
    </source>
</evidence>
<dbReference type="SMART" id="SM00356">
    <property type="entry name" value="ZnF_C3H1"/>
    <property type="match status" value="3"/>
</dbReference>
<keyword evidence="3" id="KW-0808">Transferase</keyword>
<keyword evidence="4 9" id="KW-0479">Metal-binding</keyword>
<feature type="domain" description="C3H1-type" evidence="12">
    <location>
        <begin position="4"/>
        <end position="31"/>
    </location>
</feature>
<proteinExistence type="predicted"/>
<dbReference type="Proteomes" id="UP001652680">
    <property type="component" value="Unassembled WGS sequence"/>
</dbReference>
<dbReference type="PROSITE" id="PS00518">
    <property type="entry name" value="ZF_RING_1"/>
    <property type="match status" value="1"/>
</dbReference>
<evidence type="ECO:0000256" key="3">
    <source>
        <dbReference type="ARBA" id="ARBA00022679"/>
    </source>
</evidence>
<dbReference type="GO" id="GO:0005634">
    <property type="term" value="C:nucleus"/>
    <property type="evidence" value="ECO:0007669"/>
    <property type="project" value="UniProtKB-ARBA"/>
</dbReference>
<dbReference type="SMART" id="SM00184">
    <property type="entry name" value="RING"/>
    <property type="match status" value="1"/>
</dbReference>